<proteinExistence type="predicted"/>
<keyword evidence="2" id="KW-1185">Reference proteome</keyword>
<protein>
    <submittedName>
        <fullName evidence="1">Uncharacterized protein</fullName>
    </submittedName>
</protein>
<dbReference type="AlphaFoldDB" id="A0A1R1XMG7"/>
<name>A0A1R1XMG7_9FUNG</name>
<accession>A0A1R1XMG7</accession>
<reference evidence="1 2" key="1">
    <citation type="submission" date="2017-01" db="EMBL/GenBank/DDBJ databases">
        <authorList>
            <person name="Mah S.A."/>
            <person name="Swanson W.J."/>
            <person name="Moy G.W."/>
            <person name="Vacquier V.D."/>
        </authorList>
    </citation>
    <scope>NUCLEOTIDE SEQUENCE [LARGE SCALE GENOMIC DNA]</scope>
    <source>
        <strain evidence="1 2">GSMNP</strain>
    </source>
</reference>
<dbReference type="Proteomes" id="UP000187283">
    <property type="component" value="Unassembled WGS sequence"/>
</dbReference>
<dbReference type="OrthoDB" id="5586604at2759"/>
<comment type="caution">
    <text evidence="1">The sequence shown here is derived from an EMBL/GenBank/DDBJ whole genome shotgun (WGS) entry which is preliminary data.</text>
</comment>
<gene>
    <name evidence="1" type="ORF">AYI70_g7003</name>
</gene>
<evidence type="ECO:0000313" key="2">
    <source>
        <dbReference type="Proteomes" id="UP000187283"/>
    </source>
</evidence>
<evidence type="ECO:0000313" key="1">
    <source>
        <dbReference type="EMBL" id="OMJ15828.1"/>
    </source>
</evidence>
<organism evidence="1 2">
    <name type="scientific">Smittium culicis</name>
    <dbReference type="NCBI Taxonomy" id="133412"/>
    <lineage>
        <taxon>Eukaryota</taxon>
        <taxon>Fungi</taxon>
        <taxon>Fungi incertae sedis</taxon>
        <taxon>Zoopagomycota</taxon>
        <taxon>Kickxellomycotina</taxon>
        <taxon>Harpellomycetes</taxon>
        <taxon>Harpellales</taxon>
        <taxon>Legeriomycetaceae</taxon>
        <taxon>Smittium</taxon>
    </lineage>
</organism>
<dbReference type="STRING" id="133412.A0A1R1XMG7"/>
<sequence>MNSGQIVIGVQDIRDPINGELWPMGMLVCEDIENSVSNTVLRLKELVVVVPEGFKNTKDLQYYKENNINISRNNSEEPKVRYVVDLPNKKIDHLPIVHAYYLVYMKLQ</sequence>
<dbReference type="EMBL" id="LSSN01002542">
    <property type="protein sequence ID" value="OMJ15828.1"/>
    <property type="molecule type" value="Genomic_DNA"/>
</dbReference>